<dbReference type="EMBL" id="CAADHB010000260">
    <property type="protein sequence ID" value="VFK81227.1"/>
    <property type="molecule type" value="Genomic_DNA"/>
</dbReference>
<sequence>MKKVARMLRNHRRLLLNWFWAERRFSSGRHHTFFCLSELNTAIRRLLQEMNARPLQRQKVSRWDLFETFGPSGASSLAVYAL</sequence>
<reference evidence="1" key="1">
    <citation type="submission" date="2019-02" db="EMBL/GenBank/DDBJ databases">
        <authorList>
            <person name="Gruber-Vodicka R. H."/>
            <person name="Seah K. B. B."/>
        </authorList>
    </citation>
    <scope>NUCLEOTIDE SEQUENCE</scope>
    <source>
        <strain evidence="1">BECK_S127</strain>
    </source>
</reference>
<proteinExistence type="predicted"/>
<organism evidence="1">
    <name type="scientific">Candidatus Kentrum sp. SD</name>
    <dbReference type="NCBI Taxonomy" id="2126332"/>
    <lineage>
        <taxon>Bacteria</taxon>
        <taxon>Pseudomonadati</taxon>
        <taxon>Pseudomonadota</taxon>
        <taxon>Gammaproteobacteria</taxon>
        <taxon>Candidatus Kentrum</taxon>
    </lineage>
</organism>
<evidence type="ECO:0008006" key="2">
    <source>
        <dbReference type="Google" id="ProtNLM"/>
    </source>
</evidence>
<evidence type="ECO:0000313" key="1">
    <source>
        <dbReference type="EMBL" id="VFK81227.1"/>
    </source>
</evidence>
<protein>
    <recommendedName>
        <fullName evidence="2">Transposase</fullName>
    </recommendedName>
</protein>
<gene>
    <name evidence="1" type="ORF">BECKSD772D_GA0070982_12602</name>
</gene>
<accession>A0A451BSI6</accession>
<name>A0A451BSI6_9GAMM</name>
<dbReference type="AlphaFoldDB" id="A0A451BSI6"/>